<dbReference type="SMR" id="A0A0G3FEJ8"/>
<evidence type="ECO:0000256" key="1">
    <source>
        <dbReference type="SAM" id="Phobius"/>
    </source>
</evidence>
<evidence type="ECO:0007829" key="3">
    <source>
        <dbReference type="PDB" id="5D8M"/>
    </source>
</evidence>
<protein>
    <recommendedName>
        <fullName evidence="4">Alpha/beta hydrolase</fullName>
    </recommendedName>
</protein>
<keyword evidence="1" id="KW-1133">Transmembrane helix</keyword>
<dbReference type="SUPFAM" id="SSF53474">
    <property type="entry name" value="alpha/beta-Hydrolases"/>
    <property type="match status" value="1"/>
</dbReference>
<feature type="disulfide bond" evidence="3">
    <location>
        <begin position="173"/>
        <end position="287"/>
    </location>
</feature>
<dbReference type="EMBL" id="KP347769">
    <property type="protein sequence ID" value="AKJ87264.1"/>
    <property type="molecule type" value="Genomic_DNA"/>
</dbReference>
<reference evidence="2" key="1">
    <citation type="submission" date="2014-12" db="EMBL/GenBank/DDBJ databases">
        <title>Investigation of esterase diversity in environmental metagenomes.</title>
        <authorList>
            <person name="Popovic A."/>
            <person name="Tchigvintsev A."/>
            <person name="Nocek B."/>
            <person name="Hajighasemi M."/>
            <person name="Brown G."/>
            <person name="Xu X."/>
            <person name="Li H."/>
            <person name="Glinos J."/>
            <person name="Yim V."/>
            <person name="Pelletier E."/>
            <person name="Chernikova T.N."/>
            <person name="Golyshina O.V."/>
            <person name="Tran H."/>
            <person name="Le Paslier D."/>
            <person name="Yakimov M.M."/>
            <person name="Savchenko A."/>
            <person name="Golyshin P.N."/>
            <person name="Yakunin A.F."/>
        </authorList>
    </citation>
    <scope>NUCLEOTIDE SEQUENCE</scope>
</reference>
<dbReference type="PDB" id="5D8M">
    <property type="method" value="X-ray"/>
    <property type="resolution" value="1.95 A"/>
    <property type="chains" value="A=75-421"/>
</dbReference>
<dbReference type="AlphaFoldDB" id="A0A0G3FEJ8"/>
<keyword evidence="3" id="KW-0002">3D-structure</keyword>
<dbReference type="Gene3D" id="3.40.50.1820">
    <property type="entry name" value="alpha/beta hydrolase"/>
    <property type="match status" value="1"/>
</dbReference>
<proteinExistence type="evidence at protein level"/>
<evidence type="ECO:0008006" key="4">
    <source>
        <dbReference type="Google" id="ProtNLM"/>
    </source>
</evidence>
<feature type="transmembrane region" description="Helical" evidence="1">
    <location>
        <begin position="54"/>
        <end position="76"/>
    </location>
</feature>
<keyword evidence="1" id="KW-0812">Transmembrane</keyword>
<dbReference type="PDBsum" id="5D8M"/>
<dbReference type="ESTHER" id="9zzzz-A0A0G3FEJ8">
    <property type="family name" value="Polyesterase-MGS0156-like"/>
</dbReference>
<sequence length="421" mass="44621">MAGRCCSRRRSGVTRLGREGCPRRQGASPFVSPGGEVFGATAGRLPRVRWTMRFPFATGGLPVWALGGLLLVAGLFPGCARRPVAPLAHAMSPSVLVPAGLAGIQDGRGRFREIMTAIMADHGAFLPGDRSSDGDGILWRLAGEPGPTGRPVPLGVSTAGIRLVLVPGLLAECVSESSLLFDDARPDVERYGYATTLVRTGGRWGSARNAAIIHEVVAKLPENDTIVFVTHSKGAVDVLEALVSYPDLAARTAAVVSVAGAIDGSPLAETFSDGLLRFAESMPLSSCPPGEGTEALDSLKRAYRLRFLAEHRLPARVRYYSLAAFASREETSAILRPFYDILAKTDALNDGLVIAADAIIPGGTLLGYPNADHLAVAMPFSKKPSLLTSVISKNSYPRPALLEAIARYVEEDLGPEKGREN</sequence>
<reference evidence="3" key="2">
    <citation type="submission" date="2015-08" db="PDB data bank">
        <title>Crystal structure of esterase (MGS0156).</title>
        <authorList>
            <person name="Nocek B."/>
            <person name="Cui H."/>
            <person name="Tchigvintsev A."/>
            <person name="Popovic A."/>
            <person name="Savchenko A."/>
            <person name="Joachimiak A."/>
            <person name="Yakunin A."/>
        </authorList>
    </citation>
    <scope>X-RAY CRYSTALLOGRAPHY (1.95 ANGSTROMS) OF 75-421</scope>
    <scope>DISULFIDE BONDS</scope>
</reference>
<accession>A0A0G3FEJ8</accession>
<keyword evidence="1" id="KW-0472">Membrane</keyword>
<evidence type="ECO:0000313" key="2">
    <source>
        <dbReference type="EMBL" id="AKJ87264.1"/>
    </source>
</evidence>
<dbReference type="InterPro" id="IPR029058">
    <property type="entry name" value="AB_hydrolase_fold"/>
</dbReference>
<organism evidence="2">
    <name type="scientific">uncultured organism</name>
    <dbReference type="NCBI Taxonomy" id="155900"/>
    <lineage>
        <taxon>unclassified sequences</taxon>
        <taxon>environmental samples</taxon>
    </lineage>
</organism>
<name>A0A0G3FEJ8_9ZZZZ</name>